<dbReference type="InterPro" id="IPR001748">
    <property type="entry name" value="BUD31"/>
</dbReference>
<dbReference type="AlphaFoldDB" id="A0A1I7WT03"/>
<comment type="subcellular location">
    <subcellularLocation>
        <location evidence="1">Nucleus</location>
    </subcellularLocation>
</comment>
<sequence length="306" mass="35399">MDDTRRYMSLATKLRRARKTPPEGWDLIEPTLEEFEAKMREAETDPHEGKRRTETLWPIFRLVMINSHYLISKSYEQMIVNVQLVCFKNDFLRCIQTRDTNFGTNCICRVPKIIAKNNTMNHPEWSQLDPDERKSLFHKGLRVLSAKLMTNAHTIFFLNQIEQQNFHENKFIFVSTGIRKGEEVLDNYGASYYQHTKKERKAFLAERGFDCKCVACSSDESIDDLLGKAISHPEVVLKSLNNVGDFRKLRRVLPAGHKEIEMIAEMYIGAVGGDVRLLLLCVLSHYDIAASSDSQNRLLINFMCED</sequence>
<dbReference type="PANTHER" id="PTHR19411">
    <property type="entry name" value="PROTEIN BUD31-RELATED"/>
    <property type="match status" value="1"/>
</dbReference>
<dbReference type="GO" id="GO:0000398">
    <property type="term" value="P:mRNA splicing, via spliceosome"/>
    <property type="evidence" value="ECO:0007669"/>
    <property type="project" value="TreeGrafter"/>
</dbReference>
<protein>
    <submittedName>
        <fullName evidence="5">SET domain-containing protein</fullName>
    </submittedName>
</protein>
<accession>A0A1I7WT03</accession>
<dbReference type="WBParaSite" id="Hba_08275">
    <property type="protein sequence ID" value="Hba_08275"/>
    <property type="gene ID" value="Hba_08275"/>
</dbReference>
<evidence type="ECO:0000313" key="4">
    <source>
        <dbReference type="Proteomes" id="UP000095283"/>
    </source>
</evidence>
<proteinExistence type="inferred from homology"/>
<dbReference type="SUPFAM" id="SSF82199">
    <property type="entry name" value="SET domain"/>
    <property type="match status" value="1"/>
</dbReference>
<dbReference type="PANTHER" id="PTHR19411:SF0">
    <property type="entry name" value="PROTEIN BUD31 HOMOLOG"/>
    <property type="match status" value="1"/>
</dbReference>
<keyword evidence="3" id="KW-0539">Nucleus</keyword>
<evidence type="ECO:0000256" key="1">
    <source>
        <dbReference type="ARBA" id="ARBA00004123"/>
    </source>
</evidence>
<keyword evidence="4" id="KW-1185">Reference proteome</keyword>
<dbReference type="Pfam" id="PF01125">
    <property type="entry name" value="BUD31"/>
    <property type="match status" value="2"/>
</dbReference>
<evidence type="ECO:0000256" key="3">
    <source>
        <dbReference type="ARBA" id="ARBA00023242"/>
    </source>
</evidence>
<reference evidence="5" key="1">
    <citation type="submission" date="2016-11" db="UniProtKB">
        <authorList>
            <consortium name="WormBaseParasite"/>
        </authorList>
    </citation>
    <scope>IDENTIFICATION</scope>
</reference>
<comment type="similarity">
    <text evidence="2">Belongs to the BUD31 (G10) family.</text>
</comment>
<dbReference type="InterPro" id="IPR046341">
    <property type="entry name" value="SET_dom_sf"/>
</dbReference>
<dbReference type="Proteomes" id="UP000095283">
    <property type="component" value="Unplaced"/>
</dbReference>
<dbReference type="PRINTS" id="PR00322">
    <property type="entry name" value="G10"/>
</dbReference>
<dbReference type="GO" id="GO:0005681">
    <property type="term" value="C:spliceosomal complex"/>
    <property type="evidence" value="ECO:0007669"/>
    <property type="project" value="TreeGrafter"/>
</dbReference>
<dbReference type="Gene3D" id="2.170.270.10">
    <property type="entry name" value="SET domain"/>
    <property type="match status" value="1"/>
</dbReference>
<organism evidence="4 5">
    <name type="scientific">Heterorhabditis bacteriophora</name>
    <name type="common">Entomopathogenic nematode worm</name>
    <dbReference type="NCBI Taxonomy" id="37862"/>
    <lineage>
        <taxon>Eukaryota</taxon>
        <taxon>Metazoa</taxon>
        <taxon>Ecdysozoa</taxon>
        <taxon>Nematoda</taxon>
        <taxon>Chromadorea</taxon>
        <taxon>Rhabditida</taxon>
        <taxon>Rhabditina</taxon>
        <taxon>Rhabditomorpha</taxon>
        <taxon>Strongyloidea</taxon>
        <taxon>Heterorhabditidae</taxon>
        <taxon>Heterorhabditis</taxon>
    </lineage>
</organism>
<evidence type="ECO:0000256" key="2">
    <source>
        <dbReference type="ARBA" id="ARBA00005287"/>
    </source>
</evidence>
<name>A0A1I7WT03_HETBA</name>
<evidence type="ECO:0000313" key="5">
    <source>
        <dbReference type="WBParaSite" id="Hba_08275"/>
    </source>
</evidence>